<name>A0ABW2WED0_9ACTN</name>
<comment type="caution">
    <text evidence="3">The sequence shown here is derived from an EMBL/GenBank/DDBJ whole genome shotgun (WGS) entry which is preliminary data.</text>
</comment>
<organism evidence="3 4">
    <name type="scientific">Streptomyces flavalbus</name>
    <dbReference type="NCBI Taxonomy" id="2665155"/>
    <lineage>
        <taxon>Bacteria</taxon>
        <taxon>Bacillati</taxon>
        <taxon>Actinomycetota</taxon>
        <taxon>Actinomycetes</taxon>
        <taxon>Kitasatosporales</taxon>
        <taxon>Streptomycetaceae</taxon>
        <taxon>Streptomyces</taxon>
    </lineage>
</organism>
<keyword evidence="4" id="KW-1185">Reference proteome</keyword>
<keyword evidence="2" id="KW-0812">Transmembrane</keyword>
<dbReference type="Proteomes" id="UP001597023">
    <property type="component" value="Unassembled WGS sequence"/>
</dbReference>
<protein>
    <recommendedName>
        <fullName evidence="5">Secreted protein</fullName>
    </recommendedName>
</protein>
<evidence type="ECO:0000256" key="1">
    <source>
        <dbReference type="SAM" id="MobiDB-lite"/>
    </source>
</evidence>
<evidence type="ECO:0000256" key="2">
    <source>
        <dbReference type="SAM" id="Phobius"/>
    </source>
</evidence>
<evidence type="ECO:0008006" key="5">
    <source>
        <dbReference type="Google" id="ProtNLM"/>
    </source>
</evidence>
<dbReference type="RefSeq" id="WP_381609691.1">
    <property type="nucleotide sequence ID" value="NZ_JBHTEB010000001.1"/>
</dbReference>
<reference evidence="4" key="1">
    <citation type="journal article" date="2019" name="Int. J. Syst. Evol. Microbiol.">
        <title>The Global Catalogue of Microorganisms (GCM) 10K type strain sequencing project: providing services to taxonomists for standard genome sequencing and annotation.</title>
        <authorList>
            <consortium name="The Broad Institute Genomics Platform"/>
            <consortium name="The Broad Institute Genome Sequencing Center for Infectious Disease"/>
            <person name="Wu L."/>
            <person name="Ma J."/>
        </authorList>
    </citation>
    <scope>NUCLEOTIDE SEQUENCE [LARGE SCALE GENOMIC DNA]</scope>
    <source>
        <strain evidence="4">CGMCC 4.7400</strain>
    </source>
</reference>
<feature type="transmembrane region" description="Helical" evidence="2">
    <location>
        <begin position="68"/>
        <end position="90"/>
    </location>
</feature>
<proteinExistence type="predicted"/>
<gene>
    <name evidence="3" type="ORF">ACFQZ6_16855</name>
</gene>
<dbReference type="EMBL" id="JBHTEB010000001">
    <property type="protein sequence ID" value="MFD0315869.1"/>
    <property type="molecule type" value="Genomic_DNA"/>
</dbReference>
<evidence type="ECO:0000313" key="3">
    <source>
        <dbReference type="EMBL" id="MFD0315869.1"/>
    </source>
</evidence>
<keyword evidence="2" id="KW-0472">Membrane</keyword>
<feature type="region of interest" description="Disordered" evidence="1">
    <location>
        <begin position="1"/>
        <end position="64"/>
    </location>
</feature>
<feature type="compositionally biased region" description="Low complexity" evidence="1">
    <location>
        <begin position="16"/>
        <end position="55"/>
    </location>
</feature>
<sequence>MSEVGETNEASEDSGANEASEVSVANEASEVSVANEASGANEVPEVPEVSEVPEVPEAPPPRRSGRRIAAVVAAVLVVGAVVAGTGYTVVTVRDADRDAGAPVWRFPKTTADKAEARASGLADMLVPFDDTEWARGPDIGHFGSDASLNGDRALELRKESLRDLPRSERRELERHLERQEIQGLAMRSYQRTPWGVTDRDHAVTVSVELVRMDRRAARSGAATVREFVDVLDVFRKGPEIKGHKDAYCYLPPKEADVELDAMFCTAVQGDVLVTATAYGVKPLDTEAVAELLREQLDRVDGPGEAV</sequence>
<evidence type="ECO:0000313" key="4">
    <source>
        <dbReference type="Proteomes" id="UP001597023"/>
    </source>
</evidence>
<keyword evidence="2" id="KW-1133">Transmembrane helix</keyword>
<accession>A0ABW2WED0</accession>